<keyword evidence="2" id="KW-0732">Signal</keyword>
<feature type="chain" id="PRO_5010473157" description="DUF2931 family protein" evidence="2">
    <location>
        <begin position="21"/>
        <end position="224"/>
    </location>
</feature>
<accession>A0A1I4MLG6</accession>
<dbReference type="Proteomes" id="UP000186599">
    <property type="component" value="Unassembled WGS sequence"/>
</dbReference>
<evidence type="ECO:0000313" key="5">
    <source>
        <dbReference type="Proteomes" id="UP000186599"/>
    </source>
</evidence>
<feature type="region of interest" description="Disordered" evidence="1">
    <location>
        <begin position="188"/>
        <end position="210"/>
    </location>
</feature>
<evidence type="ECO:0000256" key="1">
    <source>
        <dbReference type="SAM" id="MobiDB-lite"/>
    </source>
</evidence>
<keyword evidence="5" id="KW-1185">Reference proteome</keyword>
<dbReference type="AlphaFoldDB" id="A0A1I4MLG6"/>
<feature type="signal peptide" evidence="2">
    <location>
        <begin position="1"/>
        <end position="20"/>
    </location>
</feature>
<dbReference type="Pfam" id="PF11153">
    <property type="entry name" value="DUF2931"/>
    <property type="match status" value="1"/>
</dbReference>
<dbReference type="STRING" id="653930.SAMN05216589_2087"/>
<sequence length="224" mass="24787">MRRFLLACSLLILMAGCTSQSVQDPLHPPPPDLPYRTWEIGLLAPNYMEVWVESVDVLDQRGVGYYRVHGGLASIQSPPNNRGNPSGWPARPGAGATRPMTGIDLPEIVFVRWQSLAEPQTYRVRIDIPEAIRKEMVTTYPTFCHFDGQYIQDYRAIITVGLAPGGIAKAWLSGDCLEPLEIGRFTGSIHPEGPYDGTSGGQHRPLSPAAKSYVDTHEIPFDSW</sequence>
<evidence type="ECO:0000313" key="6">
    <source>
        <dbReference type="Proteomes" id="UP000186904"/>
    </source>
</evidence>
<dbReference type="Proteomes" id="UP000186904">
    <property type="component" value="Unassembled WGS sequence"/>
</dbReference>
<gene>
    <name evidence="4" type="ORF">SAMN04487855_2086</name>
    <name evidence="3" type="ORF">SAMN05216589_2087</name>
</gene>
<evidence type="ECO:0000256" key="2">
    <source>
        <dbReference type="SAM" id="SignalP"/>
    </source>
</evidence>
<evidence type="ECO:0008006" key="7">
    <source>
        <dbReference type="Google" id="ProtNLM"/>
    </source>
</evidence>
<organism evidence="4 5">
    <name type="scientific">Halopseudomonas bauzanensis</name>
    <dbReference type="NCBI Taxonomy" id="653930"/>
    <lineage>
        <taxon>Bacteria</taxon>
        <taxon>Pseudomonadati</taxon>
        <taxon>Pseudomonadota</taxon>
        <taxon>Gammaproteobacteria</taxon>
        <taxon>Pseudomonadales</taxon>
        <taxon>Pseudomonadaceae</taxon>
        <taxon>Halopseudomonas</taxon>
    </lineage>
</organism>
<name>A0A1I4MLG6_9GAMM</name>
<dbReference type="InterPro" id="IPR021326">
    <property type="entry name" value="DUF2931"/>
</dbReference>
<dbReference type="PROSITE" id="PS51257">
    <property type="entry name" value="PROKAR_LIPOPROTEIN"/>
    <property type="match status" value="1"/>
</dbReference>
<dbReference type="EMBL" id="FOUA01000003">
    <property type="protein sequence ID" value="SFM04058.1"/>
    <property type="molecule type" value="Genomic_DNA"/>
</dbReference>
<reference evidence="5 6" key="1">
    <citation type="submission" date="2016-10" db="EMBL/GenBank/DDBJ databases">
        <authorList>
            <person name="de Groot N.N."/>
        </authorList>
    </citation>
    <scope>NUCLEOTIDE SEQUENCE [LARGE SCALE GENOMIC DNA]</scope>
    <source>
        <strain evidence="4 5">CGMCC 1.9095</strain>
        <strain evidence="3 6">DSM 22558</strain>
    </source>
</reference>
<protein>
    <recommendedName>
        <fullName evidence="7">DUF2931 family protein</fullName>
    </recommendedName>
</protein>
<dbReference type="OrthoDB" id="6993804at2"/>
<evidence type="ECO:0000313" key="4">
    <source>
        <dbReference type="EMBL" id="SFM04058.1"/>
    </source>
</evidence>
<dbReference type="RefSeq" id="WP_074779535.1">
    <property type="nucleotide sequence ID" value="NZ_FOGN01000003.1"/>
</dbReference>
<dbReference type="EMBL" id="FOGN01000003">
    <property type="protein sequence ID" value="SES03252.1"/>
    <property type="molecule type" value="Genomic_DNA"/>
</dbReference>
<evidence type="ECO:0000313" key="3">
    <source>
        <dbReference type="EMBL" id="SES03252.1"/>
    </source>
</evidence>
<proteinExistence type="predicted"/>